<keyword evidence="1" id="KW-0378">Hydrolase</keyword>
<dbReference type="InterPro" id="IPR050300">
    <property type="entry name" value="GDXG_lipolytic_enzyme"/>
</dbReference>
<dbReference type="EMBL" id="KV419436">
    <property type="protein sequence ID" value="KZS88465.1"/>
    <property type="molecule type" value="Genomic_DNA"/>
</dbReference>
<keyword evidence="4" id="KW-1185">Reference proteome</keyword>
<feature type="domain" description="Alpha/beta hydrolase fold-3" evidence="2">
    <location>
        <begin position="97"/>
        <end position="311"/>
    </location>
</feature>
<dbReference type="InterPro" id="IPR029058">
    <property type="entry name" value="AB_hydrolase_fold"/>
</dbReference>
<dbReference type="Pfam" id="PF07859">
    <property type="entry name" value="Abhydrolase_3"/>
    <property type="match status" value="1"/>
</dbReference>
<dbReference type="GO" id="GO:0016787">
    <property type="term" value="F:hydrolase activity"/>
    <property type="evidence" value="ECO:0007669"/>
    <property type="project" value="UniProtKB-KW"/>
</dbReference>
<dbReference type="Gene3D" id="3.40.50.1820">
    <property type="entry name" value="alpha/beta hydrolase"/>
    <property type="match status" value="1"/>
</dbReference>
<proteinExistence type="predicted"/>
<dbReference type="AlphaFoldDB" id="A0A164P870"/>
<dbReference type="SUPFAM" id="SSF53474">
    <property type="entry name" value="alpha/beta-Hydrolases"/>
    <property type="match status" value="1"/>
</dbReference>
<dbReference type="PANTHER" id="PTHR48081">
    <property type="entry name" value="AB HYDROLASE SUPERFAMILY PROTEIN C4A8.06C"/>
    <property type="match status" value="1"/>
</dbReference>
<dbReference type="Proteomes" id="UP000076722">
    <property type="component" value="Unassembled WGS sequence"/>
</dbReference>
<name>A0A164P870_9AGAM</name>
<dbReference type="OrthoDB" id="408631at2759"/>
<gene>
    <name evidence="3" type="ORF">SISNIDRAFT_459687</name>
</gene>
<dbReference type="STRING" id="1314777.A0A164P870"/>
<accession>A0A164P870</accession>
<reference evidence="3 4" key="1">
    <citation type="journal article" date="2016" name="Mol. Biol. Evol.">
        <title>Comparative Genomics of Early-Diverging Mushroom-Forming Fungi Provides Insights into the Origins of Lignocellulose Decay Capabilities.</title>
        <authorList>
            <person name="Nagy L.G."/>
            <person name="Riley R."/>
            <person name="Tritt A."/>
            <person name="Adam C."/>
            <person name="Daum C."/>
            <person name="Floudas D."/>
            <person name="Sun H."/>
            <person name="Yadav J.S."/>
            <person name="Pangilinan J."/>
            <person name="Larsson K.H."/>
            <person name="Matsuura K."/>
            <person name="Barry K."/>
            <person name="Labutti K."/>
            <person name="Kuo R."/>
            <person name="Ohm R.A."/>
            <person name="Bhattacharya S.S."/>
            <person name="Shirouzu T."/>
            <person name="Yoshinaga Y."/>
            <person name="Martin F.M."/>
            <person name="Grigoriev I.V."/>
            <person name="Hibbett D.S."/>
        </authorList>
    </citation>
    <scope>NUCLEOTIDE SEQUENCE [LARGE SCALE GENOMIC DNA]</scope>
    <source>
        <strain evidence="3 4">HHB9708</strain>
    </source>
</reference>
<organism evidence="3 4">
    <name type="scientific">Sistotremastrum niveocremeum HHB9708</name>
    <dbReference type="NCBI Taxonomy" id="1314777"/>
    <lineage>
        <taxon>Eukaryota</taxon>
        <taxon>Fungi</taxon>
        <taxon>Dikarya</taxon>
        <taxon>Basidiomycota</taxon>
        <taxon>Agaricomycotina</taxon>
        <taxon>Agaricomycetes</taxon>
        <taxon>Sistotremastrales</taxon>
        <taxon>Sistotremastraceae</taxon>
        <taxon>Sertulicium</taxon>
        <taxon>Sertulicium niveocremeum</taxon>
    </lineage>
</organism>
<evidence type="ECO:0000313" key="3">
    <source>
        <dbReference type="EMBL" id="KZS88465.1"/>
    </source>
</evidence>
<protein>
    <recommendedName>
        <fullName evidence="2">Alpha/beta hydrolase fold-3 domain-containing protein</fullName>
    </recommendedName>
</protein>
<evidence type="ECO:0000313" key="4">
    <source>
        <dbReference type="Proteomes" id="UP000076722"/>
    </source>
</evidence>
<sequence length="338" mass="37727">MTSKYHKYSFGDHEWDIICEDPEVVGTTPEEDEDGPVDIRALRVFMSKVVSDMMKAKLPFVEQGLCVTDHDIAVNGGNITVRAYSPETNISETFAVMIWMHGGGYMAGDLETDDIDLRSYCVSENIVIVSVDYRLAPEHLFPTAVNDCYEAFKWVVSNAPTLRADPAKGLIIAGLSAGGNLAAVLQIIARDDPLFTTPITGQILQMPLICHKDEYPDRFKPDLHSIDDLADSPFLTRLALNKTCKTVKIDTKSPLFCPLLAASHKGLPKTYFQICGRDPLRDEDIAYAQVLEENGVETKTQIYTGCPHIFHYVDASTQAAKKFRDDMRFAIRWILGRS</sequence>
<evidence type="ECO:0000259" key="2">
    <source>
        <dbReference type="Pfam" id="PF07859"/>
    </source>
</evidence>
<dbReference type="PANTHER" id="PTHR48081:SF8">
    <property type="entry name" value="ALPHA_BETA HYDROLASE FOLD-3 DOMAIN-CONTAINING PROTEIN-RELATED"/>
    <property type="match status" value="1"/>
</dbReference>
<dbReference type="InterPro" id="IPR013094">
    <property type="entry name" value="AB_hydrolase_3"/>
</dbReference>
<evidence type="ECO:0000256" key="1">
    <source>
        <dbReference type="ARBA" id="ARBA00022801"/>
    </source>
</evidence>